<dbReference type="PANTHER" id="PTHR43479">
    <property type="entry name" value="ACREF/ENVCD OPERON REPRESSOR-RELATED"/>
    <property type="match status" value="1"/>
</dbReference>
<gene>
    <name evidence="4" type="ORF">SAMN04489737_1038</name>
</gene>
<dbReference type="Gene3D" id="1.10.357.10">
    <property type="entry name" value="Tetracycline Repressor, domain 2"/>
    <property type="match status" value="1"/>
</dbReference>
<protein>
    <submittedName>
        <fullName evidence="4">DNA-binding transcriptional regulator, AcrR family</fullName>
    </submittedName>
</protein>
<dbReference type="InterPro" id="IPR009057">
    <property type="entry name" value="Homeodomain-like_sf"/>
</dbReference>
<evidence type="ECO:0000256" key="1">
    <source>
        <dbReference type="ARBA" id="ARBA00023125"/>
    </source>
</evidence>
<dbReference type="GeneID" id="65344776"/>
<dbReference type="EMBL" id="LT629804">
    <property type="protein sequence ID" value="SDU79911.1"/>
    <property type="molecule type" value="Genomic_DNA"/>
</dbReference>
<dbReference type="PROSITE" id="PS50977">
    <property type="entry name" value="HTH_TETR_2"/>
    <property type="match status" value="1"/>
</dbReference>
<sequence length="193" mass="22017">MVKQARSMQTRKSILDATHRVIIRDGASKITVSAITAEADITRSLFYHYFATKEEVVEALLDYVIDEFLEELEEWNNAREPGNIEKALDEATVLMRKILHEDGPFATSLAHDANAQLYLVFIDRAARRIALYISETTVQDYEKRHSISISHINETLYILLTGLAALIRSNPEISNEKIARIIAETLHLHTHFI</sequence>
<evidence type="ECO:0000313" key="4">
    <source>
        <dbReference type="EMBL" id="SDU79911.1"/>
    </source>
</evidence>
<organism evidence="4 5">
    <name type="scientific">Arcanobacterium phocae</name>
    <dbReference type="NCBI Taxonomy" id="131112"/>
    <lineage>
        <taxon>Bacteria</taxon>
        <taxon>Bacillati</taxon>
        <taxon>Actinomycetota</taxon>
        <taxon>Actinomycetes</taxon>
        <taxon>Actinomycetales</taxon>
        <taxon>Actinomycetaceae</taxon>
        <taxon>Arcanobacterium</taxon>
    </lineage>
</organism>
<evidence type="ECO:0000256" key="2">
    <source>
        <dbReference type="PROSITE-ProRule" id="PRU00335"/>
    </source>
</evidence>
<keyword evidence="1 2" id="KW-0238">DNA-binding</keyword>
<dbReference type="InterPro" id="IPR001647">
    <property type="entry name" value="HTH_TetR"/>
</dbReference>
<evidence type="ECO:0000313" key="5">
    <source>
        <dbReference type="Proteomes" id="UP000214355"/>
    </source>
</evidence>
<dbReference type="PANTHER" id="PTHR43479:SF11">
    <property type="entry name" value="ACREF_ENVCD OPERON REPRESSOR-RELATED"/>
    <property type="match status" value="1"/>
</dbReference>
<name>A0A1H2LH54_9ACTO</name>
<dbReference type="RefSeq" id="WP_231943905.1">
    <property type="nucleotide sequence ID" value="NZ_JABAPH010000011.1"/>
</dbReference>
<dbReference type="STRING" id="131112.SAMN04489737_1038"/>
<evidence type="ECO:0000259" key="3">
    <source>
        <dbReference type="PROSITE" id="PS50977"/>
    </source>
</evidence>
<proteinExistence type="predicted"/>
<dbReference type="AlphaFoldDB" id="A0A1H2LH54"/>
<accession>A0A1H2LH54</accession>
<dbReference type="SUPFAM" id="SSF46689">
    <property type="entry name" value="Homeodomain-like"/>
    <property type="match status" value="1"/>
</dbReference>
<dbReference type="PRINTS" id="PR00455">
    <property type="entry name" value="HTHTETR"/>
</dbReference>
<feature type="domain" description="HTH tetR-type" evidence="3">
    <location>
        <begin position="8"/>
        <end position="68"/>
    </location>
</feature>
<dbReference type="GO" id="GO:0003677">
    <property type="term" value="F:DNA binding"/>
    <property type="evidence" value="ECO:0007669"/>
    <property type="project" value="UniProtKB-UniRule"/>
</dbReference>
<keyword evidence="5" id="KW-1185">Reference proteome</keyword>
<dbReference type="Pfam" id="PF00440">
    <property type="entry name" value="TetR_N"/>
    <property type="match status" value="1"/>
</dbReference>
<feature type="DNA-binding region" description="H-T-H motif" evidence="2">
    <location>
        <begin position="31"/>
        <end position="50"/>
    </location>
</feature>
<reference evidence="5" key="1">
    <citation type="submission" date="2016-10" db="EMBL/GenBank/DDBJ databases">
        <authorList>
            <person name="Varghese N."/>
            <person name="Submissions S."/>
        </authorList>
    </citation>
    <scope>NUCLEOTIDE SEQUENCE [LARGE SCALE GENOMIC DNA]</scope>
    <source>
        <strain evidence="5">DSM 10002</strain>
    </source>
</reference>
<dbReference type="Proteomes" id="UP000214355">
    <property type="component" value="Chromosome I"/>
</dbReference>
<dbReference type="InterPro" id="IPR050624">
    <property type="entry name" value="HTH-type_Tx_Regulator"/>
</dbReference>